<sequence>MANRARTNKTGQQLYARVEPNGPVLGALNTRGARAIANDYNQTQRIHINQINQCNGKHIRALLIFPKTCIGG</sequence>
<accession>A0A2P5B4G0</accession>
<proteinExistence type="predicted"/>
<gene>
    <name evidence="1" type="ORF">TorRG33x02_333400</name>
</gene>
<dbReference type="AlphaFoldDB" id="A0A2P5B4G0"/>
<keyword evidence="2" id="KW-1185">Reference proteome</keyword>
<evidence type="ECO:0000313" key="2">
    <source>
        <dbReference type="Proteomes" id="UP000237000"/>
    </source>
</evidence>
<comment type="caution">
    <text evidence="1">The sequence shown here is derived from an EMBL/GenBank/DDBJ whole genome shotgun (WGS) entry which is preliminary data.</text>
</comment>
<dbReference type="EMBL" id="JXTC01000610">
    <property type="protein sequence ID" value="PON43659.1"/>
    <property type="molecule type" value="Genomic_DNA"/>
</dbReference>
<protein>
    <submittedName>
        <fullName evidence="1">Uncharacterized protein</fullName>
    </submittedName>
</protein>
<name>A0A2P5B4G0_TREOI</name>
<dbReference type="InParanoid" id="A0A2P5B4G0"/>
<organism evidence="1 2">
    <name type="scientific">Trema orientale</name>
    <name type="common">Charcoal tree</name>
    <name type="synonym">Celtis orientalis</name>
    <dbReference type="NCBI Taxonomy" id="63057"/>
    <lineage>
        <taxon>Eukaryota</taxon>
        <taxon>Viridiplantae</taxon>
        <taxon>Streptophyta</taxon>
        <taxon>Embryophyta</taxon>
        <taxon>Tracheophyta</taxon>
        <taxon>Spermatophyta</taxon>
        <taxon>Magnoliopsida</taxon>
        <taxon>eudicotyledons</taxon>
        <taxon>Gunneridae</taxon>
        <taxon>Pentapetalae</taxon>
        <taxon>rosids</taxon>
        <taxon>fabids</taxon>
        <taxon>Rosales</taxon>
        <taxon>Cannabaceae</taxon>
        <taxon>Trema</taxon>
    </lineage>
</organism>
<feature type="non-terminal residue" evidence="1">
    <location>
        <position position="72"/>
    </location>
</feature>
<dbReference type="Proteomes" id="UP000237000">
    <property type="component" value="Unassembled WGS sequence"/>
</dbReference>
<evidence type="ECO:0000313" key="1">
    <source>
        <dbReference type="EMBL" id="PON43659.1"/>
    </source>
</evidence>
<reference evidence="2" key="1">
    <citation type="submission" date="2016-06" db="EMBL/GenBank/DDBJ databases">
        <title>Parallel loss of symbiosis genes in relatives of nitrogen-fixing non-legume Parasponia.</title>
        <authorList>
            <person name="Van Velzen R."/>
            <person name="Holmer R."/>
            <person name="Bu F."/>
            <person name="Rutten L."/>
            <person name="Van Zeijl A."/>
            <person name="Liu W."/>
            <person name="Santuari L."/>
            <person name="Cao Q."/>
            <person name="Sharma T."/>
            <person name="Shen D."/>
            <person name="Roswanjaya Y."/>
            <person name="Wardhani T."/>
            <person name="Kalhor M.S."/>
            <person name="Jansen J."/>
            <person name="Van den Hoogen J."/>
            <person name="Gungor B."/>
            <person name="Hartog M."/>
            <person name="Hontelez J."/>
            <person name="Verver J."/>
            <person name="Yang W.-C."/>
            <person name="Schijlen E."/>
            <person name="Repin R."/>
            <person name="Schilthuizen M."/>
            <person name="Schranz E."/>
            <person name="Heidstra R."/>
            <person name="Miyata K."/>
            <person name="Fedorova E."/>
            <person name="Kohlen W."/>
            <person name="Bisseling T."/>
            <person name="Smit S."/>
            <person name="Geurts R."/>
        </authorList>
    </citation>
    <scope>NUCLEOTIDE SEQUENCE [LARGE SCALE GENOMIC DNA]</scope>
    <source>
        <strain evidence="2">cv. RG33-2</strain>
    </source>
</reference>